<evidence type="ECO:0000313" key="2">
    <source>
        <dbReference type="EMBL" id="KAK1669979.1"/>
    </source>
</evidence>
<reference evidence="2" key="1">
    <citation type="submission" date="2023-07" db="EMBL/GenBank/DDBJ databases">
        <title>A chromosome-level genome assembly of Lolium multiflorum.</title>
        <authorList>
            <person name="Chen Y."/>
            <person name="Copetti D."/>
            <person name="Kolliker R."/>
            <person name="Studer B."/>
        </authorList>
    </citation>
    <scope>NUCLEOTIDE SEQUENCE</scope>
    <source>
        <strain evidence="2">02402/16</strain>
        <tissue evidence="2">Leaf</tissue>
    </source>
</reference>
<dbReference type="PANTHER" id="PTHR10438:SF387">
    <property type="entry name" value="OS09G0559600 PROTEIN"/>
    <property type="match status" value="1"/>
</dbReference>
<dbReference type="Gene3D" id="3.40.30.10">
    <property type="entry name" value="Glutaredoxin"/>
    <property type="match status" value="1"/>
</dbReference>
<accession>A0AAD8T5M2</accession>
<proteinExistence type="predicted"/>
<dbReference type="Proteomes" id="UP001231189">
    <property type="component" value="Unassembled WGS sequence"/>
</dbReference>
<evidence type="ECO:0000313" key="3">
    <source>
        <dbReference type="Proteomes" id="UP001231189"/>
    </source>
</evidence>
<protein>
    <recommendedName>
        <fullName evidence="1">Thioredoxin domain-containing protein</fullName>
    </recommendedName>
</protein>
<dbReference type="EMBL" id="JAUUTY010000003">
    <property type="protein sequence ID" value="KAK1669979.1"/>
    <property type="molecule type" value="Genomic_DNA"/>
</dbReference>
<keyword evidence="3" id="KW-1185">Reference proteome</keyword>
<dbReference type="InterPro" id="IPR036249">
    <property type="entry name" value="Thioredoxin-like_sf"/>
</dbReference>
<feature type="domain" description="Thioredoxin" evidence="1">
    <location>
        <begin position="1"/>
        <end position="121"/>
    </location>
</feature>
<organism evidence="2 3">
    <name type="scientific">Lolium multiflorum</name>
    <name type="common">Italian ryegrass</name>
    <name type="synonym">Lolium perenne subsp. multiflorum</name>
    <dbReference type="NCBI Taxonomy" id="4521"/>
    <lineage>
        <taxon>Eukaryota</taxon>
        <taxon>Viridiplantae</taxon>
        <taxon>Streptophyta</taxon>
        <taxon>Embryophyta</taxon>
        <taxon>Tracheophyta</taxon>
        <taxon>Spermatophyta</taxon>
        <taxon>Magnoliopsida</taxon>
        <taxon>Liliopsida</taxon>
        <taxon>Poales</taxon>
        <taxon>Poaceae</taxon>
        <taxon>BOP clade</taxon>
        <taxon>Pooideae</taxon>
        <taxon>Poodae</taxon>
        <taxon>Poeae</taxon>
        <taxon>Poeae Chloroplast Group 2 (Poeae type)</taxon>
        <taxon>Loliodinae</taxon>
        <taxon>Loliinae</taxon>
        <taxon>Lolium</taxon>
    </lineage>
</organism>
<dbReference type="InterPro" id="IPR050620">
    <property type="entry name" value="Thioredoxin_H-type-like"/>
</dbReference>
<name>A0AAD8T5M2_LOLMU</name>
<dbReference type="PROSITE" id="PS51352">
    <property type="entry name" value="THIOREDOXIN_2"/>
    <property type="match status" value="1"/>
</dbReference>
<evidence type="ECO:0000259" key="1">
    <source>
        <dbReference type="PROSITE" id="PS51352"/>
    </source>
</evidence>
<sequence>MSLTTDVFTYNRPGYYRVYYIVTKSQDVVTALETPHPVVLMFWASWNEPCKVMMRPFWDLAVAKRKEAVFLRVDVDKFRDIVEQYQVEALPTFLLIKGGVVKGRVVGAKVDELNTAIKARI</sequence>
<dbReference type="AlphaFoldDB" id="A0AAD8T5M2"/>
<dbReference type="Pfam" id="PF00085">
    <property type="entry name" value="Thioredoxin"/>
    <property type="match status" value="1"/>
</dbReference>
<gene>
    <name evidence="2" type="ORF">QYE76_058138</name>
</gene>
<comment type="caution">
    <text evidence="2">The sequence shown here is derived from an EMBL/GenBank/DDBJ whole genome shotgun (WGS) entry which is preliminary data.</text>
</comment>
<dbReference type="InterPro" id="IPR013766">
    <property type="entry name" value="Thioredoxin_domain"/>
</dbReference>
<dbReference type="PANTHER" id="PTHR10438">
    <property type="entry name" value="THIOREDOXIN"/>
    <property type="match status" value="1"/>
</dbReference>
<dbReference type="SUPFAM" id="SSF52833">
    <property type="entry name" value="Thioredoxin-like"/>
    <property type="match status" value="1"/>
</dbReference>
<dbReference type="CDD" id="cd02947">
    <property type="entry name" value="TRX_family"/>
    <property type="match status" value="1"/>
</dbReference>